<dbReference type="EMBL" id="JACBGI020000003">
    <property type="protein sequence ID" value="MBF6057405.1"/>
    <property type="molecule type" value="Genomic_DNA"/>
</dbReference>
<keyword evidence="1" id="KW-0805">Transcription regulation</keyword>
<dbReference type="PRINTS" id="PR00455">
    <property type="entry name" value="HTHTETR"/>
</dbReference>
<dbReference type="InterPro" id="IPR001647">
    <property type="entry name" value="HTH_TetR"/>
</dbReference>
<comment type="caution">
    <text evidence="6">The sequence shown here is derived from an EMBL/GenBank/DDBJ whole genome shotgun (WGS) entry which is preliminary data.</text>
</comment>
<evidence type="ECO:0000256" key="1">
    <source>
        <dbReference type="ARBA" id="ARBA00023015"/>
    </source>
</evidence>
<name>A0ABS0BU86_9GAMM</name>
<keyword evidence="7" id="KW-1185">Reference proteome</keyword>
<protein>
    <submittedName>
        <fullName evidence="6">TetR/AcrR family transcriptional regulator</fullName>
    </submittedName>
</protein>
<proteinExistence type="predicted"/>
<feature type="DNA-binding region" description="H-T-H motif" evidence="4">
    <location>
        <begin position="36"/>
        <end position="55"/>
    </location>
</feature>
<evidence type="ECO:0000313" key="6">
    <source>
        <dbReference type="EMBL" id="MBF6057405.1"/>
    </source>
</evidence>
<dbReference type="PROSITE" id="PS50977">
    <property type="entry name" value="HTH_TETR_2"/>
    <property type="match status" value="1"/>
</dbReference>
<dbReference type="SUPFAM" id="SSF48498">
    <property type="entry name" value="Tetracyclin repressor-like, C-terminal domain"/>
    <property type="match status" value="1"/>
</dbReference>
<evidence type="ECO:0000313" key="7">
    <source>
        <dbReference type="Proteomes" id="UP001193680"/>
    </source>
</evidence>
<dbReference type="PANTHER" id="PTHR47506">
    <property type="entry name" value="TRANSCRIPTIONAL REGULATORY PROTEIN"/>
    <property type="match status" value="1"/>
</dbReference>
<organism evidence="6 7">
    <name type="scientific">Thiomicrorhabdus heinhorstiae</name>
    <dbReference type="NCBI Taxonomy" id="2748010"/>
    <lineage>
        <taxon>Bacteria</taxon>
        <taxon>Pseudomonadati</taxon>
        <taxon>Pseudomonadota</taxon>
        <taxon>Gammaproteobacteria</taxon>
        <taxon>Thiotrichales</taxon>
        <taxon>Piscirickettsiaceae</taxon>
        <taxon>Thiomicrorhabdus</taxon>
    </lineage>
</organism>
<dbReference type="Pfam" id="PF00440">
    <property type="entry name" value="TetR_N"/>
    <property type="match status" value="1"/>
</dbReference>
<reference evidence="6 7" key="2">
    <citation type="submission" date="2020-11" db="EMBL/GenBank/DDBJ databases">
        <title>Sulfur oxidizing isolate from Hospital Hole Sinkhole.</title>
        <authorList>
            <person name="Scott K.M."/>
        </authorList>
    </citation>
    <scope>NUCLEOTIDE SEQUENCE [LARGE SCALE GENOMIC DNA]</scope>
    <source>
        <strain evidence="6 7">HH1</strain>
    </source>
</reference>
<keyword evidence="2 4" id="KW-0238">DNA-binding</keyword>
<keyword evidence="3" id="KW-0804">Transcription</keyword>
<dbReference type="Proteomes" id="UP001193680">
    <property type="component" value="Unassembled WGS sequence"/>
</dbReference>
<dbReference type="SUPFAM" id="SSF46689">
    <property type="entry name" value="Homeodomain-like"/>
    <property type="match status" value="1"/>
</dbReference>
<feature type="domain" description="HTH tetR-type" evidence="5">
    <location>
        <begin position="13"/>
        <end position="73"/>
    </location>
</feature>
<sequence>MTKKTTHNESKPLPARERILVTAHDLFYREGIRATGVDRLIKESAVTKVTFYRHFPSKNDLILAFLHYRHQRWMNWFSEALRQGQNQPQAIVDALSEWFSDVDYRGCAFINSVSELAKDLPEVVQISREHKRDMSELVMQLLPQNNRNPLLADAISLAIDGAIIRAQYGEPVTQVLESFRFILDALLKSHGNQ</sequence>
<dbReference type="RefSeq" id="WP_185977581.1">
    <property type="nucleotide sequence ID" value="NZ_JACBGI020000003.1"/>
</dbReference>
<dbReference type="PANTHER" id="PTHR47506:SF1">
    <property type="entry name" value="HTH-TYPE TRANSCRIPTIONAL REGULATOR YJDC"/>
    <property type="match status" value="1"/>
</dbReference>
<evidence type="ECO:0000256" key="2">
    <source>
        <dbReference type="ARBA" id="ARBA00023125"/>
    </source>
</evidence>
<dbReference type="InterPro" id="IPR036271">
    <property type="entry name" value="Tet_transcr_reg_TetR-rel_C_sf"/>
</dbReference>
<evidence type="ECO:0000256" key="3">
    <source>
        <dbReference type="ARBA" id="ARBA00023163"/>
    </source>
</evidence>
<accession>A0ABS0BU86</accession>
<reference evidence="6 7" key="1">
    <citation type="submission" date="2020-06" db="EMBL/GenBank/DDBJ databases">
        <authorList>
            <person name="Scott K."/>
        </authorList>
    </citation>
    <scope>NUCLEOTIDE SEQUENCE [LARGE SCALE GENOMIC DNA]</scope>
    <source>
        <strain evidence="6 7">HH1</strain>
    </source>
</reference>
<dbReference type="Gene3D" id="1.10.357.10">
    <property type="entry name" value="Tetracycline Repressor, domain 2"/>
    <property type="match status" value="1"/>
</dbReference>
<evidence type="ECO:0000259" key="5">
    <source>
        <dbReference type="PROSITE" id="PS50977"/>
    </source>
</evidence>
<evidence type="ECO:0000256" key="4">
    <source>
        <dbReference type="PROSITE-ProRule" id="PRU00335"/>
    </source>
</evidence>
<gene>
    <name evidence="6" type="ORF">H8792_003535</name>
</gene>
<dbReference type="InterPro" id="IPR009057">
    <property type="entry name" value="Homeodomain-like_sf"/>
</dbReference>